<dbReference type="OrthoDB" id="21449at2759"/>
<feature type="compositionally biased region" description="Low complexity" evidence="2">
    <location>
        <begin position="520"/>
        <end position="534"/>
    </location>
</feature>
<feature type="domain" description="Bromo" evidence="3">
    <location>
        <begin position="184"/>
        <end position="256"/>
    </location>
</feature>
<feature type="compositionally biased region" description="Polar residues" evidence="2">
    <location>
        <begin position="10"/>
        <end position="21"/>
    </location>
</feature>
<dbReference type="Pfam" id="PF17035">
    <property type="entry name" value="BET"/>
    <property type="match status" value="1"/>
</dbReference>
<feature type="compositionally biased region" description="Low complexity" evidence="2">
    <location>
        <begin position="60"/>
        <end position="70"/>
    </location>
</feature>
<name>A0A8X8DJI7_POPTO</name>
<dbReference type="PROSITE" id="PS51525">
    <property type="entry name" value="NET"/>
    <property type="match status" value="1"/>
</dbReference>
<feature type="compositionally biased region" description="Basic and acidic residues" evidence="2">
    <location>
        <begin position="367"/>
        <end position="377"/>
    </location>
</feature>
<protein>
    <submittedName>
        <fullName evidence="5">Uncharacterized protein</fullName>
    </submittedName>
</protein>
<evidence type="ECO:0000256" key="2">
    <source>
        <dbReference type="SAM" id="MobiDB-lite"/>
    </source>
</evidence>
<organism evidence="5 6">
    <name type="scientific">Populus tomentosa</name>
    <name type="common">Chinese white poplar</name>
    <dbReference type="NCBI Taxonomy" id="118781"/>
    <lineage>
        <taxon>Eukaryota</taxon>
        <taxon>Viridiplantae</taxon>
        <taxon>Streptophyta</taxon>
        <taxon>Embryophyta</taxon>
        <taxon>Tracheophyta</taxon>
        <taxon>Spermatophyta</taxon>
        <taxon>Magnoliopsida</taxon>
        <taxon>eudicotyledons</taxon>
        <taxon>Gunneridae</taxon>
        <taxon>Pentapetalae</taxon>
        <taxon>rosids</taxon>
        <taxon>fabids</taxon>
        <taxon>Malpighiales</taxon>
        <taxon>Salicaceae</taxon>
        <taxon>Saliceae</taxon>
        <taxon>Populus</taxon>
    </lineage>
</organism>
<reference evidence="5" key="1">
    <citation type="journal article" date="2020" name="bioRxiv">
        <title>Hybrid origin of Populus tomentosa Carr. identified through genome sequencing and phylogenomic analysis.</title>
        <authorList>
            <person name="An X."/>
            <person name="Gao K."/>
            <person name="Chen Z."/>
            <person name="Li J."/>
            <person name="Yang X."/>
            <person name="Yang X."/>
            <person name="Zhou J."/>
            <person name="Guo T."/>
            <person name="Zhao T."/>
            <person name="Huang S."/>
            <person name="Miao D."/>
            <person name="Khan W.U."/>
            <person name="Rao P."/>
            <person name="Ye M."/>
            <person name="Lei B."/>
            <person name="Liao W."/>
            <person name="Wang J."/>
            <person name="Ji L."/>
            <person name="Li Y."/>
            <person name="Guo B."/>
            <person name="Mustafa N.S."/>
            <person name="Li S."/>
            <person name="Yun Q."/>
            <person name="Keller S.R."/>
            <person name="Mao J."/>
            <person name="Zhang R."/>
            <person name="Strauss S.H."/>
        </authorList>
    </citation>
    <scope>NUCLEOTIDE SEQUENCE</scope>
    <source>
        <strain evidence="5">GM15</strain>
        <tissue evidence="5">Leaf</tissue>
    </source>
</reference>
<feature type="region of interest" description="Disordered" evidence="2">
    <location>
        <begin position="459"/>
        <end position="534"/>
    </location>
</feature>
<evidence type="ECO:0000259" key="4">
    <source>
        <dbReference type="PROSITE" id="PS51525"/>
    </source>
</evidence>
<dbReference type="Proteomes" id="UP000886885">
    <property type="component" value="Chromosome 1A"/>
</dbReference>
<keyword evidence="6" id="KW-1185">Reference proteome</keyword>
<gene>
    <name evidence="5" type="ORF">POTOM_002224</name>
</gene>
<comment type="caution">
    <text evidence="5">The sequence shown here is derived from an EMBL/GenBank/DDBJ whole genome shotgun (WGS) entry which is preliminary data.</text>
</comment>
<dbReference type="EMBL" id="JAAWWB010000001">
    <property type="protein sequence ID" value="KAG6793041.1"/>
    <property type="molecule type" value="Genomic_DNA"/>
</dbReference>
<dbReference type="SMART" id="SM00297">
    <property type="entry name" value="BROMO"/>
    <property type="match status" value="1"/>
</dbReference>
<feature type="compositionally biased region" description="Polar residues" evidence="2">
    <location>
        <begin position="133"/>
        <end position="146"/>
    </location>
</feature>
<keyword evidence="1" id="KW-0103">Bromodomain</keyword>
<feature type="compositionally biased region" description="Low complexity" evidence="2">
    <location>
        <begin position="325"/>
        <end position="343"/>
    </location>
</feature>
<evidence type="ECO:0000259" key="3">
    <source>
        <dbReference type="PROSITE" id="PS50014"/>
    </source>
</evidence>
<feature type="region of interest" description="Disordered" evidence="2">
    <location>
        <begin position="1"/>
        <end position="84"/>
    </location>
</feature>
<sequence>MASAVLANRNEPSWTQPQPQQRGGAKFMGKIPFSNPNPKFSKKRQFQPPQQPQILDVDESPSAASDDASSINRRPQNNHQDFNTGGFVTFNVGSYSKKELIELKNRLVHELEKIRELKNRIESSESQIRQSSNFSYKKQTSTNKKVSGNKRPFPAPSNFNNLKRSNPENAQLMKNCSQILSKLMKHKLGYIFNSPVDAVGMQLHDYHDIIKSPMDLGTVKSKLTKNLYESPRDFAADVRLTFNNAMKYNPKGHEVYILAEQFLTRFEDFYRPIKEKVGEDFDEEENDQVQEVQASSWDHIRREPERVDQIDDDFMQVTEKSDPIGHQVHQQQPLQQPTGLNQNPNSVRTPSPMRMPQVKPVKQPKPKAKDPNKREMSLEEKHKLGVGLQSLPQEKMEHVVQIIRKRNGHLRQEGDEIELDIEAVDTETLWELDRFVTNYKKMVSKIKRQALMGINNNVGAITTSEGNNKDVPGNDRMEVVNEAKKPKKGDVGDEDVDIGDEMPMSSFPPVEIEKDNGHASSSSSSSSSSSDDSSSSSVKLQILIQGVLQGVIQRMRIHDELFFFEWNECWIALKLFRRGVLEVLWDWVMDEGRVRNCVVVVGCCSGSGFALTGGRKRLLLCKKMKKIVEGEMKV</sequence>
<feature type="compositionally biased region" description="Polar residues" evidence="2">
    <location>
        <begin position="71"/>
        <end position="83"/>
    </location>
</feature>
<evidence type="ECO:0000256" key="1">
    <source>
        <dbReference type="PROSITE-ProRule" id="PRU00035"/>
    </source>
</evidence>
<dbReference type="InterPro" id="IPR027353">
    <property type="entry name" value="NET_dom"/>
</dbReference>
<dbReference type="InterPro" id="IPR001487">
    <property type="entry name" value="Bromodomain"/>
</dbReference>
<evidence type="ECO:0000313" key="5">
    <source>
        <dbReference type="EMBL" id="KAG6793041.1"/>
    </source>
</evidence>
<feature type="compositionally biased region" description="Basic and acidic residues" evidence="2">
    <location>
        <begin position="298"/>
        <end position="309"/>
    </location>
</feature>
<feature type="compositionally biased region" description="Basic and acidic residues" evidence="2">
    <location>
        <begin position="472"/>
        <end position="491"/>
    </location>
</feature>
<feature type="region of interest" description="Disordered" evidence="2">
    <location>
        <begin position="323"/>
        <end position="377"/>
    </location>
</feature>
<evidence type="ECO:0000313" key="6">
    <source>
        <dbReference type="Proteomes" id="UP000886885"/>
    </source>
</evidence>
<dbReference type="Pfam" id="PF00439">
    <property type="entry name" value="Bromodomain"/>
    <property type="match status" value="1"/>
</dbReference>
<dbReference type="PANTHER" id="PTHR45926">
    <property type="entry name" value="OSJNBA0053K19.4 PROTEIN"/>
    <property type="match status" value="1"/>
</dbReference>
<feature type="domain" description="NET" evidence="4">
    <location>
        <begin position="366"/>
        <end position="447"/>
    </location>
</feature>
<proteinExistence type="predicted"/>
<feature type="region of interest" description="Disordered" evidence="2">
    <location>
        <begin position="122"/>
        <end position="165"/>
    </location>
</feature>
<dbReference type="AlphaFoldDB" id="A0A8X8DJI7"/>
<feature type="region of interest" description="Disordered" evidence="2">
    <location>
        <begin position="280"/>
        <end position="310"/>
    </location>
</feature>
<dbReference type="PROSITE" id="PS50014">
    <property type="entry name" value="BROMODOMAIN_2"/>
    <property type="match status" value="1"/>
</dbReference>
<accession>A0A8X8DJI7</accession>